<proteinExistence type="inferred from homology"/>
<sequence length="249" mass="27376">MSLKGKSAIITGANKNLGQKTALAFAEEGCDLLVHCHNPKFKKDLDSFAEELKKDYGIKAVSFQGDLTQEAPNKEMFELASSKLGKIDIAINNVGMVLRKPLAEVSLDEYNAMFDINTKAAFLFLREAANKLAENGSVIMLTTSLLAAYTDGYSIYQAAKSGVEFMCKALSKETKKQISFNCISPGPMDTPFLYGQETKERVEFFKTQASAGRLTKVEDIIPIIKFLAKDGHWITGQNIFCSNGFTAPK</sequence>
<dbReference type="InterPro" id="IPR036291">
    <property type="entry name" value="NAD(P)-bd_dom_sf"/>
</dbReference>
<dbReference type="InterPro" id="IPR002347">
    <property type="entry name" value="SDR_fam"/>
</dbReference>
<dbReference type="PANTHER" id="PTHR48107:SF7">
    <property type="entry name" value="RE15974P"/>
    <property type="match status" value="1"/>
</dbReference>
<dbReference type="RefSeq" id="XP_038776506.1">
    <property type="nucleotide sequence ID" value="XM_038920578.1"/>
</dbReference>
<protein>
    <submittedName>
        <fullName evidence="3">Uncharacterized protein</fullName>
    </submittedName>
</protein>
<dbReference type="SUPFAM" id="SSF51735">
    <property type="entry name" value="NAD(P)-binding Rossmann-fold domains"/>
    <property type="match status" value="1"/>
</dbReference>
<dbReference type="OrthoDB" id="47007at2759"/>
<dbReference type="KEGG" id="bnn:FOA43_000245"/>
<gene>
    <name evidence="3" type="ORF">FOA43_000245</name>
</gene>
<keyword evidence="4" id="KW-1185">Reference proteome</keyword>
<evidence type="ECO:0000256" key="2">
    <source>
        <dbReference type="ARBA" id="ARBA00023002"/>
    </source>
</evidence>
<name>A0A875RVI7_EENNA</name>
<accession>A0A875RVI7</accession>
<evidence type="ECO:0000256" key="1">
    <source>
        <dbReference type="ARBA" id="ARBA00006484"/>
    </source>
</evidence>
<dbReference type="PRINTS" id="PR00081">
    <property type="entry name" value="GDHRDH"/>
</dbReference>
<keyword evidence="2" id="KW-0560">Oxidoreductase</keyword>
<dbReference type="Pfam" id="PF13561">
    <property type="entry name" value="adh_short_C2"/>
    <property type="match status" value="1"/>
</dbReference>
<dbReference type="GeneID" id="62193646"/>
<dbReference type="GO" id="GO:0016614">
    <property type="term" value="F:oxidoreductase activity, acting on CH-OH group of donors"/>
    <property type="evidence" value="ECO:0007669"/>
    <property type="project" value="UniProtKB-ARBA"/>
</dbReference>
<dbReference type="AlphaFoldDB" id="A0A875RVI7"/>
<dbReference type="EMBL" id="CP064812">
    <property type="protein sequence ID" value="QPG72941.1"/>
    <property type="molecule type" value="Genomic_DNA"/>
</dbReference>
<evidence type="ECO:0000313" key="3">
    <source>
        <dbReference type="EMBL" id="QPG72941.1"/>
    </source>
</evidence>
<dbReference type="Proteomes" id="UP000662931">
    <property type="component" value="Chromosome 1"/>
</dbReference>
<organism evidence="3 4">
    <name type="scientific">Eeniella nana</name>
    <name type="common">Yeast</name>
    <name type="synonym">Brettanomyces nanus</name>
    <dbReference type="NCBI Taxonomy" id="13502"/>
    <lineage>
        <taxon>Eukaryota</taxon>
        <taxon>Fungi</taxon>
        <taxon>Dikarya</taxon>
        <taxon>Ascomycota</taxon>
        <taxon>Saccharomycotina</taxon>
        <taxon>Pichiomycetes</taxon>
        <taxon>Pichiales</taxon>
        <taxon>Pichiaceae</taxon>
        <taxon>Brettanomyces</taxon>
    </lineage>
</organism>
<dbReference type="Gene3D" id="3.40.50.720">
    <property type="entry name" value="NAD(P)-binding Rossmann-like Domain"/>
    <property type="match status" value="1"/>
</dbReference>
<evidence type="ECO:0000313" key="4">
    <source>
        <dbReference type="Proteomes" id="UP000662931"/>
    </source>
</evidence>
<comment type="similarity">
    <text evidence="1">Belongs to the short-chain dehydrogenases/reductases (SDR) family.</text>
</comment>
<dbReference type="PANTHER" id="PTHR48107">
    <property type="entry name" value="NADPH-DEPENDENT ALDEHYDE REDUCTASE-LIKE PROTEIN, CHLOROPLASTIC-RELATED"/>
    <property type="match status" value="1"/>
</dbReference>
<reference evidence="3" key="1">
    <citation type="submission" date="2020-10" db="EMBL/GenBank/DDBJ databases">
        <authorList>
            <person name="Roach M.J.R."/>
        </authorList>
    </citation>
    <scope>NUCLEOTIDE SEQUENCE</scope>
    <source>
        <strain evidence="3">CBS 1945</strain>
    </source>
</reference>